<protein>
    <submittedName>
        <fullName evidence="1">Uncharacterized protein</fullName>
    </submittedName>
</protein>
<reference evidence="2" key="1">
    <citation type="submission" date="2016-10" db="EMBL/GenBank/DDBJ databases">
        <authorList>
            <person name="Varghese N."/>
            <person name="Submissions S."/>
        </authorList>
    </citation>
    <scope>NUCLEOTIDE SEQUENCE [LARGE SCALE GENOMIC DNA]</scope>
    <source>
        <strain evidence="2">DSM 3695</strain>
    </source>
</reference>
<evidence type="ECO:0000313" key="1">
    <source>
        <dbReference type="EMBL" id="SEW52868.1"/>
    </source>
</evidence>
<dbReference type="AlphaFoldDB" id="A0A1I0SBP2"/>
<accession>A0A1I0SBP2</accession>
<name>A0A1I0SBP2_9BACT</name>
<sequence>MANKTTGENGYYLLNESTNSATSAFNVTDGGLVSGFIKLDN</sequence>
<keyword evidence="2" id="KW-1185">Reference proteome</keyword>
<dbReference type="STRING" id="29529.SAMN04488122_5194"/>
<proteinExistence type="predicted"/>
<gene>
    <name evidence="1" type="ORF">SAMN04488122_5194</name>
</gene>
<organism evidence="1 2">
    <name type="scientific">Chitinophaga arvensicola</name>
    <dbReference type="NCBI Taxonomy" id="29529"/>
    <lineage>
        <taxon>Bacteria</taxon>
        <taxon>Pseudomonadati</taxon>
        <taxon>Bacteroidota</taxon>
        <taxon>Chitinophagia</taxon>
        <taxon>Chitinophagales</taxon>
        <taxon>Chitinophagaceae</taxon>
        <taxon>Chitinophaga</taxon>
    </lineage>
</organism>
<dbReference type="Proteomes" id="UP000199310">
    <property type="component" value="Unassembled WGS sequence"/>
</dbReference>
<evidence type="ECO:0000313" key="2">
    <source>
        <dbReference type="Proteomes" id="UP000199310"/>
    </source>
</evidence>
<dbReference type="EMBL" id="FOJG01000002">
    <property type="protein sequence ID" value="SEW52868.1"/>
    <property type="molecule type" value="Genomic_DNA"/>
</dbReference>